<dbReference type="Proteomes" id="UP000699462">
    <property type="component" value="Unassembled WGS sequence"/>
</dbReference>
<accession>A0A8T0DCM9</accession>
<evidence type="ECO:0000313" key="3">
    <source>
        <dbReference type="Proteomes" id="UP000699462"/>
    </source>
</evidence>
<organism evidence="2 3">
    <name type="scientific">Paragonimus westermani</name>
    <dbReference type="NCBI Taxonomy" id="34504"/>
    <lineage>
        <taxon>Eukaryota</taxon>
        <taxon>Metazoa</taxon>
        <taxon>Spiralia</taxon>
        <taxon>Lophotrochozoa</taxon>
        <taxon>Platyhelminthes</taxon>
        <taxon>Trematoda</taxon>
        <taxon>Digenea</taxon>
        <taxon>Plagiorchiida</taxon>
        <taxon>Troglotremata</taxon>
        <taxon>Troglotrematidae</taxon>
        <taxon>Paragonimus</taxon>
    </lineage>
</organism>
<gene>
    <name evidence="2" type="ORF">P879_07122</name>
</gene>
<sequence>MKFFYWIVEIQFELALASACCRTGESSRLIGHCHRRLPCCRKCSPWYNGDGWSRQRGLLPCFDVRFEEVEDIEYNVDVRELLQNARLRKSLRTNKRLAATPKVNAQQRQ</sequence>
<protein>
    <recommendedName>
        <fullName evidence="4">Secreted protein</fullName>
    </recommendedName>
</protein>
<evidence type="ECO:0008006" key="4">
    <source>
        <dbReference type="Google" id="ProtNLM"/>
    </source>
</evidence>
<dbReference type="AlphaFoldDB" id="A0A8T0DCM9"/>
<evidence type="ECO:0000256" key="1">
    <source>
        <dbReference type="SAM" id="SignalP"/>
    </source>
</evidence>
<comment type="caution">
    <text evidence="2">The sequence shown here is derived from an EMBL/GenBank/DDBJ whole genome shotgun (WGS) entry which is preliminary data.</text>
</comment>
<name>A0A8T0DCM9_9TREM</name>
<keyword evidence="1" id="KW-0732">Signal</keyword>
<feature type="signal peptide" evidence="1">
    <location>
        <begin position="1"/>
        <end position="17"/>
    </location>
</feature>
<keyword evidence="3" id="KW-1185">Reference proteome</keyword>
<proteinExistence type="predicted"/>
<dbReference type="EMBL" id="JTDF01008277">
    <property type="protein sequence ID" value="KAF8564598.1"/>
    <property type="molecule type" value="Genomic_DNA"/>
</dbReference>
<evidence type="ECO:0000313" key="2">
    <source>
        <dbReference type="EMBL" id="KAF8564598.1"/>
    </source>
</evidence>
<reference evidence="2 3" key="1">
    <citation type="submission" date="2019-07" db="EMBL/GenBank/DDBJ databases">
        <title>Annotation for the trematode Paragonimus westermani.</title>
        <authorList>
            <person name="Choi Y.-J."/>
        </authorList>
    </citation>
    <scope>NUCLEOTIDE SEQUENCE [LARGE SCALE GENOMIC DNA]</scope>
    <source>
        <strain evidence="2">180907_Pwestermani</strain>
    </source>
</reference>
<feature type="chain" id="PRO_5035885902" description="Secreted protein" evidence="1">
    <location>
        <begin position="18"/>
        <end position="109"/>
    </location>
</feature>